<evidence type="ECO:0000313" key="4">
    <source>
        <dbReference type="EMBL" id="OCH90869.1"/>
    </source>
</evidence>
<feature type="compositionally biased region" description="Basic and acidic residues" evidence="1">
    <location>
        <begin position="302"/>
        <end position="316"/>
    </location>
</feature>
<feature type="region of interest" description="Disordered" evidence="1">
    <location>
        <begin position="226"/>
        <end position="339"/>
    </location>
</feature>
<evidence type="ECO:0000256" key="1">
    <source>
        <dbReference type="SAM" id="MobiDB-lite"/>
    </source>
</evidence>
<evidence type="ECO:0000259" key="3">
    <source>
        <dbReference type="Pfam" id="PF24535"/>
    </source>
</evidence>
<evidence type="ECO:0000313" key="5">
    <source>
        <dbReference type="Proteomes" id="UP000250043"/>
    </source>
</evidence>
<keyword evidence="2" id="KW-0812">Transmembrane</keyword>
<dbReference type="Proteomes" id="UP000250043">
    <property type="component" value="Unassembled WGS sequence"/>
</dbReference>
<keyword evidence="2" id="KW-1133">Transmembrane helix</keyword>
<protein>
    <recommendedName>
        <fullName evidence="3">DUF7598 domain-containing protein</fullName>
    </recommendedName>
</protein>
<gene>
    <name evidence="4" type="ORF">OBBRIDRAFT_887394</name>
</gene>
<dbReference type="AlphaFoldDB" id="A0A8E2AZ48"/>
<dbReference type="OrthoDB" id="5327148at2759"/>
<reference evidence="4 5" key="1">
    <citation type="submission" date="2016-07" db="EMBL/GenBank/DDBJ databases">
        <title>Draft genome of the white-rot fungus Obba rivulosa 3A-2.</title>
        <authorList>
            <consortium name="DOE Joint Genome Institute"/>
            <person name="Miettinen O."/>
            <person name="Riley R."/>
            <person name="Acob R."/>
            <person name="Barry K."/>
            <person name="Cullen D."/>
            <person name="De Vries R."/>
            <person name="Hainaut M."/>
            <person name="Hatakka A."/>
            <person name="Henrissat B."/>
            <person name="Hilden K."/>
            <person name="Kuo R."/>
            <person name="Labutti K."/>
            <person name="Lipzen A."/>
            <person name="Makela M.R."/>
            <person name="Sandor L."/>
            <person name="Spatafora J.W."/>
            <person name="Grigoriev I.V."/>
            <person name="Hibbett D.S."/>
        </authorList>
    </citation>
    <scope>NUCLEOTIDE SEQUENCE [LARGE SCALE GENOMIC DNA]</scope>
    <source>
        <strain evidence="4 5">3A-2</strain>
    </source>
</reference>
<organism evidence="4 5">
    <name type="scientific">Obba rivulosa</name>
    <dbReference type="NCBI Taxonomy" id="1052685"/>
    <lineage>
        <taxon>Eukaryota</taxon>
        <taxon>Fungi</taxon>
        <taxon>Dikarya</taxon>
        <taxon>Basidiomycota</taxon>
        <taxon>Agaricomycotina</taxon>
        <taxon>Agaricomycetes</taxon>
        <taxon>Polyporales</taxon>
        <taxon>Gelatoporiaceae</taxon>
        <taxon>Obba</taxon>
    </lineage>
</organism>
<feature type="transmembrane region" description="Helical" evidence="2">
    <location>
        <begin position="145"/>
        <end position="167"/>
    </location>
</feature>
<sequence length="339" mass="36591">MALPARGYIFIFLNAVRTLSIIALLLLFASSIVTMVEDIRAVNVFVAAGKTEPSSGNATDCGDGDTDYIFNSTVPNQPAGAFWAVVNRLLIIAQAVVLILSEVGWPAAFFARFFPVLGDDFGLGALGIIQCLLGAAVLSHHVDRLALVAAFFLFSLGCLNMLLGLIFRESAKERRAVTAWRTRYEDPRAPPLQSLHDLKSRPLFLGRSVSERTAVAPWEAPDAKYGADELGRREPERAASSASARSGKGFGRQGEKEALARGHTVATPPEALPPYMSRPVARPSHGAPSAKSESRAVSYASAEHRRSAASEDEARSETVASYYRPRSGVSQDEEEEVTQ</sequence>
<keyword evidence="5" id="KW-1185">Reference proteome</keyword>
<dbReference type="InterPro" id="IPR056019">
    <property type="entry name" value="DUF7598"/>
</dbReference>
<dbReference type="Pfam" id="PF24535">
    <property type="entry name" value="DUF7598"/>
    <property type="match status" value="1"/>
</dbReference>
<name>A0A8E2AZ48_9APHY</name>
<feature type="transmembrane region" description="Helical" evidence="2">
    <location>
        <begin position="80"/>
        <end position="100"/>
    </location>
</feature>
<feature type="domain" description="DUF7598" evidence="3">
    <location>
        <begin position="81"/>
        <end position="166"/>
    </location>
</feature>
<keyword evidence="2" id="KW-0472">Membrane</keyword>
<feature type="transmembrane region" description="Helical" evidence="2">
    <location>
        <begin position="7"/>
        <end position="29"/>
    </location>
</feature>
<feature type="transmembrane region" description="Helical" evidence="2">
    <location>
        <begin position="121"/>
        <end position="139"/>
    </location>
</feature>
<accession>A0A8E2AZ48</accession>
<feature type="compositionally biased region" description="Basic and acidic residues" evidence="1">
    <location>
        <begin position="226"/>
        <end position="237"/>
    </location>
</feature>
<dbReference type="EMBL" id="KV722396">
    <property type="protein sequence ID" value="OCH90869.1"/>
    <property type="molecule type" value="Genomic_DNA"/>
</dbReference>
<proteinExistence type="predicted"/>
<evidence type="ECO:0000256" key="2">
    <source>
        <dbReference type="SAM" id="Phobius"/>
    </source>
</evidence>